<protein>
    <recommendedName>
        <fullName evidence="7">Protein kinase domain-containing protein</fullName>
    </recommendedName>
</protein>
<dbReference type="InterPro" id="IPR011009">
    <property type="entry name" value="Kinase-like_dom_sf"/>
</dbReference>
<evidence type="ECO:0000259" key="7">
    <source>
        <dbReference type="PROSITE" id="PS50011"/>
    </source>
</evidence>
<keyword evidence="9" id="KW-1185">Reference proteome</keyword>
<dbReference type="GO" id="GO:0012505">
    <property type="term" value="C:endomembrane system"/>
    <property type="evidence" value="ECO:0007669"/>
    <property type="project" value="UniProtKB-SubCell"/>
</dbReference>
<dbReference type="PANTHER" id="PTHR46084">
    <property type="entry name" value="PROTEIN MALE DISCOVERER 2"/>
    <property type="match status" value="1"/>
</dbReference>
<evidence type="ECO:0000313" key="8">
    <source>
        <dbReference type="EMBL" id="EPS72054.1"/>
    </source>
</evidence>
<name>S8CXA7_9LAMI</name>
<proteinExistence type="predicted"/>
<keyword evidence="5" id="KW-0472">Membrane</keyword>
<comment type="caution">
    <text evidence="8">The sequence shown here is derived from an EMBL/GenBank/DDBJ whole genome shotgun (WGS) entry which is preliminary data.</text>
</comment>
<evidence type="ECO:0000256" key="6">
    <source>
        <dbReference type="ARBA" id="ARBA00037847"/>
    </source>
</evidence>
<evidence type="ECO:0000256" key="5">
    <source>
        <dbReference type="ARBA" id="ARBA00023136"/>
    </source>
</evidence>
<dbReference type="GO" id="GO:0005524">
    <property type="term" value="F:ATP binding"/>
    <property type="evidence" value="ECO:0007669"/>
    <property type="project" value="InterPro"/>
</dbReference>
<gene>
    <name evidence="8" type="ORF">M569_02703</name>
</gene>
<dbReference type="SUPFAM" id="SSF56112">
    <property type="entry name" value="Protein kinase-like (PK-like)"/>
    <property type="match status" value="1"/>
</dbReference>
<dbReference type="Proteomes" id="UP000015453">
    <property type="component" value="Unassembled WGS sequence"/>
</dbReference>
<organism evidence="8 9">
    <name type="scientific">Genlisea aurea</name>
    <dbReference type="NCBI Taxonomy" id="192259"/>
    <lineage>
        <taxon>Eukaryota</taxon>
        <taxon>Viridiplantae</taxon>
        <taxon>Streptophyta</taxon>
        <taxon>Embryophyta</taxon>
        <taxon>Tracheophyta</taxon>
        <taxon>Spermatophyta</taxon>
        <taxon>Magnoliopsida</taxon>
        <taxon>eudicotyledons</taxon>
        <taxon>Gunneridae</taxon>
        <taxon>Pentapetalae</taxon>
        <taxon>asterids</taxon>
        <taxon>lamiids</taxon>
        <taxon>Lamiales</taxon>
        <taxon>Lentibulariaceae</taxon>
        <taxon>Genlisea</taxon>
    </lineage>
</organism>
<feature type="domain" description="Protein kinase" evidence="7">
    <location>
        <begin position="1"/>
        <end position="168"/>
    </location>
</feature>
<dbReference type="EMBL" id="AUSU01000987">
    <property type="protein sequence ID" value="EPS72054.1"/>
    <property type="molecule type" value="Genomic_DNA"/>
</dbReference>
<reference evidence="8 9" key="1">
    <citation type="journal article" date="2013" name="BMC Genomics">
        <title>The miniature genome of a carnivorous plant Genlisea aurea contains a low number of genes and short non-coding sequences.</title>
        <authorList>
            <person name="Leushkin E.V."/>
            <person name="Sutormin R.A."/>
            <person name="Nabieva E.R."/>
            <person name="Penin A.A."/>
            <person name="Kondrashov A.S."/>
            <person name="Logacheva M.D."/>
        </authorList>
    </citation>
    <scope>NUCLEOTIDE SEQUENCE [LARGE SCALE GENOMIC DNA]</scope>
</reference>
<feature type="non-terminal residue" evidence="8">
    <location>
        <position position="1"/>
    </location>
</feature>
<evidence type="ECO:0000256" key="1">
    <source>
        <dbReference type="ARBA" id="ARBA00004479"/>
    </source>
</evidence>
<dbReference type="Gene3D" id="1.10.510.10">
    <property type="entry name" value="Transferase(Phosphotransferase) domain 1"/>
    <property type="match status" value="1"/>
</dbReference>
<evidence type="ECO:0000256" key="2">
    <source>
        <dbReference type="ARBA" id="ARBA00022692"/>
    </source>
</evidence>
<keyword evidence="3" id="KW-0732">Signal</keyword>
<dbReference type="GO" id="GO:0004672">
    <property type="term" value="F:protein kinase activity"/>
    <property type="evidence" value="ECO:0007669"/>
    <property type="project" value="InterPro"/>
</dbReference>
<evidence type="ECO:0000256" key="4">
    <source>
        <dbReference type="ARBA" id="ARBA00022989"/>
    </source>
</evidence>
<dbReference type="PANTHER" id="PTHR46084:SF1">
    <property type="entry name" value="PROTEIN MALE DISCOVERER 2"/>
    <property type="match status" value="1"/>
</dbReference>
<dbReference type="PROSITE" id="PS50011">
    <property type="entry name" value="PROTEIN_KINASE_DOM"/>
    <property type="match status" value="1"/>
</dbReference>
<evidence type="ECO:0000313" key="9">
    <source>
        <dbReference type="Proteomes" id="UP000015453"/>
    </source>
</evidence>
<sequence length="192" mass="21897">FFFLHPVADTEHLDWISRTRILMGIAYCLQHLHNLNPPVPPLPDFTSRSIFLTNDYAAKIGDIYFWEEFIRKRKKEADADAEANVYSFGLLLLEIISGRDPSSEDLIAWGGEYLNDEKRYSCLVDSSLESFKGNELDVICEVIGNCIQEDPGKRLSMDEIVRILYKEIGISPERATPGVSPLWWAELEILSA</sequence>
<keyword evidence="2" id="KW-0812">Transmembrane</keyword>
<accession>S8CXA7</accession>
<dbReference type="AlphaFoldDB" id="S8CXA7"/>
<keyword evidence="4" id="KW-1133">Transmembrane helix</keyword>
<evidence type="ECO:0000256" key="3">
    <source>
        <dbReference type="ARBA" id="ARBA00022729"/>
    </source>
</evidence>
<comment type="subcellular location">
    <subcellularLocation>
        <location evidence="6">Endomembrane system</location>
        <topology evidence="6">Single-pass membrane protein</topology>
    </subcellularLocation>
    <subcellularLocation>
        <location evidence="1">Membrane</location>
        <topology evidence="1">Single-pass type I membrane protein</topology>
    </subcellularLocation>
</comment>
<dbReference type="InterPro" id="IPR000719">
    <property type="entry name" value="Prot_kinase_dom"/>
</dbReference>
<dbReference type="OrthoDB" id="291737at2759"/>